<dbReference type="Proteomes" id="UP000004947">
    <property type="component" value="Unassembled WGS sequence"/>
</dbReference>
<accession>A6DQP7</accession>
<proteinExistence type="predicted"/>
<dbReference type="STRING" id="313628.LNTAR_19157"/>
<organism evidence="2 4">
    <name type="scientific">Lentisphaera araneosa HTCC2155</name>
    <dbReference type="NCBI Taxonomy" id="313628"/>
    <lineage>
        <taxon>Bacteria</taxon>
        <taxon>Pseudomonadati</taxon>
        <taxon>Lentisphaerota</taxon>
        <taxon>Lentisphaeria</taxon>
        <taxon>Lentisphaerales</taxon>
        <taxon>Lentisphaeraceae</taxon>
        <taxon>Lentisphaera</taxon>
    </lineage>
</organism>
<dbReference type="InterPro" id="IPR000953">
    <property type="entry name" value="Chromo/chromo_shadow_dom"/>
</dbReference>
<dbReference type="EMBL" id="ABCK01000021">
    <property type="protein sequence ID" value="EDM25962.1"/>
    <property type="molecule type" value="Genomic_DNA"/>
</dbReference>
<reference evidence="2 4" key="2">
    <citation type="journal article" date="2010" name="J. Bacteriol.">
        <title>Genome sequence of Lentisphaera araneosa HTCC2155T, the type species of the order Lentisphaerales in the phylum Lentisphaerae.</title>
        <authorList>
            <person name="Thrash J.C."/>
            <person name="Cho J.C."/>
            <person name="Vergin K.L."/>
            <person name="Morris R.M."/>
            <person name="Giovannoni S.J."/>
        </authorList>
    </citation>
    <scope>NUCLEOTIDE SEQUENCE [LARGE SCALE GENOMIC DNA]</scope>
    <source>
        <strain evidence="2 4">HTCC2155</strain>
    </source>
</reference>
<reference evidence="2" key="1">
    <citation type="submission" date="2007-06" db="EMBL/GenBank/DDBJ databases">
        <authorList>
            <person name="Giovannoni S."/>
            <person name="Cho J.-C."/>
            <person name="Ferriera S."/>
            <person name="Johnson J."/>
            <person name="Kravitz S."/>
            <person name="Beeson K."/>
            <person name="Sutton G."/>
            <person name="Rogers Y.-H."/>
            <person name="Friedman R."/>
            <person name="Frazier M."/>
            <person name="Venter J.C."/>
        </authorList>
    </citation>
    <scope>NUCLEOTIDE SEQUENCE</scope>
    <source>
        <strain evidence="2">HTCC2155</strain>
    </source>
</reference>
<evidence type="ECO:0000313" key="3">
    <source>
        <dbReference type="EMBL" id="EDM25962.1"/>
    </source>
</evidence>
<protein>
    <recommendedName>
        <fullName evidence="1">Chromo domain-containing protein</fullName>
    </recommendedName>
</protein>
<name>A6DQP7_9BACT</name>
<keyword evidence="4" id="KW-1185">Reference proteome</keyword>
<dbReference type="RefSeq" id="WP_007280174.1">
    <property type="nucleotide sequence ID" value="NZ_ABCK01000021.1"/>
</dbReference>
<evidence type="ECO:0000313" key="2">
    <source>
        <dbReference type="EMBL" id="EDM25947.1"/>
    </source>
</evidence>
<comment type="caution">
    <text evidence="2">The sequence shown here is derived from an EMBL/GenBank/DDBJ whole genome shotgun (WGS) entry which is preliminary data.</text>
</comment>
<feature type="domain" description="Chromo" evidence="1">
    <location>
        <begin position="179"/>
        <end position="212"/>
    </location>
</feature>
<dbReference type="EMBL" id="ABCK01000021">
    <property type="protein sequence ID" value="EDM25947.1"/>
    <property type="molecule type" value="Genomic_DNA"/>
</dbReference>
<evidence type="ECO:0000313" key="4">
    <source>
        <dbReference type="Proteomes" id="UP000004947"/>
    </source>
</evidence>
<gene>
    <name evidence="2" type="ORF">LNTAR_19157</name>
    <name evidence="3" type="ORF">LNTAR_19232</name>
</gene>
<dbReference type="PROSITE" id="PS50013">
    <property type="entry name" value="CHROMO_2"/>
    <property type="match status" value="1"/>
</dbReference>
<dbReference type="AlphaFoldDB" id="A6DQP7"/>
<evidence type="ECO:0000259" key="1">
    <source>
        <dbReference type="PROSITE" id="PS50013"/>
    </source>
</evidence>
<sequence length="212" mass="25007">MNSEINLYWNERPKWKMLGTDSEPYKYEEIYLYVFNGIQLPTSPIAFISLINPYYLGISDDDSEWFCQSFDEIHHAVKTTNNTEIHRICTTVRNAILAKKEDLLNGEFKERFEGSIKEGNAFEGIHKIGLEAILKFLNVLIEESAKRPNDDSYWYLVYILDGKDPDISLLEEYGKFNQVVNQRILDEYCEGETYEVKWKGLWDDDNDEWEDE</sequence>